<proteinExistence type="predicted"/>
<evidence type="ECO:0000259" key="1">
    <source>
        <dbReference type="PROSITE" id="PS50878"/>
    </source>
</evidence>
<dbReference type="InterPro" id="IPR000477">
    <property type="entry name" value="RT_dom"/>
</dbReference>
<dbReference type="PROSITE" id="PS50878">
    <property type="entry name" value="RT_POL"/>
    <property type="match status" value="1"/>
</dbReference>
<protein>
    <submittedName>
        <fullName evidence="2">Putative mitochondrial protein</fullName>
    </submittedName>
</protein>
<organism evidence="2 3">
    <name type="scientific">Vitis vinifera</name>
    <name type="common">Grape</name>
    <dbReference type="NCBI Taxonomy" id="29760"/>
    <lineage>
        <taxon>Eukaryota</taxon>
        <taxon>Viridiplantae</taxon>
        <taxon>Streptophyta</taxon>
        <taxon>Embryophyta</taxon>
        <taxon>Tracheophyta</taxon>
        <taxon>Spermatophyta</taxon>
        <taxon>Magnoliopsida</taxon>
        <taxon>eudicotyledons</taxon>
        <taxon>Gunneridae</taxon>
        <taxon>Pentapetalae</taxon>
        <taxon>rosids</taxon>
        <taxon>Vitales</taxon>
        <taxon>Vitaceae</taxon>
        <taxon>Viteae</taxon>
        <taxon>Vitis</taxon>
    </lineage>
</organism>
<dbReference type="EMBL" id="QGNW01000770">
    <property type="protein sequence ID" value="RVW62497.1"/>
    <property type="molecule type" value="Genomic_DNA"/>
</dbReference>
<dbReference type="Proteomes" id="UP000288805">
    <property type="component" value="Unassembled WGS sequence"/>
</dbReference>
<comment type="caution">
    <text evidence="2">The sequence shown here is derived from an EMBL/GenBank/DDBJ whole genome shotgun (WGS) entry which is preliminary data.</text>
</comment>
<gene>
    <name evidence="2" type="primary">AtMg01250_251</name>
    <name evidence="2" type="ORF">CK203_064014</name>
</gene>
<evidence type="ECO:0000313" key="2">
    <source>
        <dbReference type="EMBL" id="RVW62497.1"/>
    </source>
</evidence>
<feature type="domain" description="Reverse transcriptase" evidence="1">
    <location>
        <begin position="1"/>
        <end position="161"/>
    </location>
</feature>
<dbReference type="Pfam" id="PF00078">
    <property type="entry name" value="RVT_1"/>
    <property type="match status" value="1"/>
</dbReference>
<accession>A0A438FRC5</accession>
<reference evidence="2 3" key="1">
    <citation type="journal article" date="2018" name="PLoS Genet.">
        <title>Population sequencing reveals clonal diversity and ancestral inbreeding in the grapevine cultivar Chardonnay.</title>
        <authorList>
            <person name="Roach M.J."/>
            <person name="Johnson D.L."/>
            <person name="Bohlmann J."/>
            <person name="van Vuuren H.J."/>
            <person name="Jones S.J."/>
            <person name="Pretorius I.S."/>
            <person name="Schmidt S.A."/>
            <person name="Borneman A.R."/>
        </authorList>
    </citation>
    <scope>NUCLEOTIDE SEQUENCE [LARGE SCALE GENOMIC DNA]</scope>
    <source>
        <strain evidence="3">cv. Chardonnay</strain>
        <tissue evidence="2">Leaf</tissue>
    </source>
</reference>
<name>A0A438FRC5_VITVI</name>
<dbReference type="PANTHER" id="PTHR33116:SF85">
    <property type="entry name" value="REVERSE TRANSCRIPTASE ZINC-BINDING DOMAIN-CONTAINING PROTEIN"/>
    <property type="match status" value="1"/>
</dbReference>
<evidence type="ECO:0000313" key="3">
    <source>
        <dbReference type="Proteomes" id="UP000288805"/>
    </source>
</evidence>
<sequence>MGFGEKWVGWIRWCISSASFLALVNGTPSDLFQSTRGLRQGDPLLPYLFVIRMKALSCLINRAESGGFLSSYRVRGRGGDEVQVTHLLFVDDAMVFFEDSAEQMVFLSWILMWLEAISGLKINLNKSEILPVGRVENVEELALELGCKVGALPSSYLGLPLGAAHKLVAVWDGVEERF</sequence>
<dbReference type="PANTHER" id="PTHR33116">
    <property type="entry name" value="REVERSE TRANSCRIPTASE ZINC-BINDING DOMAIN-CONTAINING PROTEIN-RELATED-RELATED"/>
    <property type="match status" value="1"/>
</dbReference>
<dbReference type="AlphaFoldDB" id="A0A438FRC5"/>